<organism evidence="2 3">
    <name type="scientific">Pythium oligandrum</name>
    <name type="common">Mycoparasitic fungus</name>
    <dbReference type="NCBI Taxonomy" id="41045"/>
    <lineage>
        <taxon>Eukaryota</taxon>
        <taxon>Sar</taxon>
        <taxon>Stramenopiles</taxon>
        <taxon>Oomycota</taxon>
        <taxon>Peronosporomycetes</taxon>
        <taxon>Pythiales</taxon>
        <taxon>Pythiaceae</taxon>
        <taxon>Pythium</taxon>
    </lineage>
</organism>
<sequence>MWNVFRSFSLPLVLSSTNATGRTLFPVRETARQDDTFLWCVLFPSLPRVSLDAEMEEANCPDELKRMLQHSRPLFAWYCLEYLERNACPRPMTLDCLDGMVTHVATEITSVKSRSELGQFDLFLCASLTLTSTRPTLIDTHFAQLDDEDPLSLSIDAKDNLYVDNVPWKCRCVFPSADRDVLLHLSLTTGRGFQTLKSPLHKMMEVPANREGMYWPDVDAKTDDGMALEPLVSAAMVLASHKGGLGGVAFPAFLGGFLYQLGVTRTDEPMELPGTAGVVVPFLSAPNVEWPLWLLEDWQSLGTLLATSIGQIAKTALTSGLNLT</sequence>
<accession>A0A8K1FJJ7</accession>
<reference evidence="2" key="1">
    <citation type="submission" date="2019-03" db="EMBL/GenBank/DDBJ databases">
        <title>Long read genome sequence of the mycoparasitic Pythium oligandrum ATCC 38472 isolated from sugarbeet rhizosphere.</title>
        <authorList>
            <person name="Gaulin E."/>
        </authorList>
    </citation>
    <scope>NUCLEOTIDE SEQUENCE</scope>
    <source>
        <strain evidence="2">ATCC 38472_TT</strain>
    </source>
</reference>
<name>A0A8K1FJJ7_PYTOL</name>
<keyword evidence="1" id="KW-0732">Signal</keyword>
<comment type="caution">
    <text evidence="2">The sequence shown here is derived from an EMBL/GenBank/DDBJ whole genome shotgun (WGS) entry which is preliminary data.</text>
</comment>
<dbReference type="Proteomes" id="UP000794436">
    <property type="component" value="Unassembled WGS sequence"/>
</dbReference>
<dbReference type="EMBL" id="SPLM01000075">
    <property type="protein sequence ID" value="TMW61877.1"/>
    <property type="molecule type" value="Genomic_DNA"/>
</dbReference>
<keyword evidence="3" id="KW-1185">Reference proteome</keyword>
<feature type="signal peptide" evidence="1">
    <location>
        <begin position="1"/>
        <end position="19"/>
    </location>
</feature>
<gene>
    <name evidence="2" type="ORF">Poli38472_010940</name>
</gene>
<dbReference type="OrthoDB" id="123540at2759"/>
<proteinExistence type="predicted"/>
<feature type="chain" id="PRO_5035427323" evidence="1">
    <location>
        <begin position="20"/>
        <end position="324"/>
    </location>
</feature>
<evidence type="ECO:0000313" key="3">
    <source>
        <dbReference type="Proteomes" id="UP000794436"/>
    </source>
</evidence>
<evidence type="ECO:0000256" key="1">
    <source>
        <dbReference type="SAM" id="SignalP"/>
    </source>
</evidence>
<dbReference type="AlphaFoldDB" id="A0A8K1FJJ7"/>
<protein>
    <submittedName>
        <fullName evidence="2">Uncharacterized protein</fullName>
    </submittedName>
</protein>
<evidence type="ECO:0000313" key="2">
    <source>
        <dbReference type="EMBL" id="TMW61877.1"/>
    </source>
</evidence>